<dbReference type="InterPro" id="IPR036859">
    <property type="entry name" value="CAP-Gly_dom_sf"/>
</dbReference>
<dbReference type="PROSITE" id="PS51450">
    <property type="entry name" value="LRR"/>
    <property type="match status" value="1"/>
</dbReference>
<dbReference type="InterPro" id="IPR050328">
    <property type="entry name" value="Dev_Immune_Receptor"/>
</dbReference>
<dbReference type="PANTHER" id="PTHR24373">
    <property type="entry name" value="SLIT RELATED LEUCINE-RICH REPEAT NEURONAL PROTEIN"/>
    <property type="match status" value="1"/>
</dbReference>
<dbReference type="OrthoDB" id="5273213at2759"/>
<name>A0A4R0RYZ2_9APHY</name>
<evidence type="ECO:0000256" key="1">
    <source>
        <dbReference type="ARBA" id="ARBA00022729"/>
    </source>
</evidence>
<feature type="domain" description="CAP-Gly" evidence="2">
    <location>
        <begin position="24"/>
        <end position="68"/>
    </location>
</feature>
<reference evidence="3 4" key="1">
    <citation type="submission" date="2018-11" db="EMBL/GenBank/DDBJ databases">
        <title>Genome assembly of Steccherinum ochraceum LE-BIN_3174, the white-rot fungus of the Steccherinaceae family (The Residual Polyporoid clade, Polyporales, Basidiomycota).</title>
        <authorList>
            <person name="Fedorova T.V."/>
            <person name="Glazunova O.A."/>
            <person name="Landesman E.O."/>
            <person name="Moiseenko K.V."/>
            <person name="Psurtseva N.V."/>
            <person name="Savinova O.S."/>
            <person name="Shakhova N.V."/>
            <person name="Tyazhelova T.V."/>
            <person name="Vasina D.V."/>
        </authorList>
    </citation>
    <scope>NUCLEOTIDE SEQUENCE [LARGE SCALE GENOMIC DNA]</scope>
    <source>
        <strain evidence="3 4">LE-BIN_3174</strain>
    </source>
</reference>
<protein>
    <recommendedName>
        <fullName evidence="2">CAP-Gly domain-containing protein</fullName>
    </recommendedName>
</protein>
<comment type="caution">
    <text evidence="3">The sequence shown here is derived from an EMBL/GenBank/DDBJ whole genome shotgun (WGS) entry which is preliminary data.</text>
</comment>
<dbReference type="GO" id="GO:0005615">
    <property type="term" value="C:extracellular space"/>
    <property type="evidence" value="ECO:0007669"/>
    <property type="project" value="TreeGrafter"/>
</dbReference>
<proteinExistence type="predicted"/>
<dbReference type="PROSITE" id="PS00845">
    <property type="entry name" value="CAP_GLY_1"/>
    <property type="match status" value="1"/>
</dbReference>
<dbReference type="Gene3D" id="2.30.30.190">
    <property type="entry name" value="CAP Gly-rich-like domain"/>
    <property type="match status" value="1"/>
</dbReference>
<evidence type="ECO:0000313" key="3">
    <source>
        <dbReference type="EMBL" id="TCD68444.1"/>
    </source>
</evidence>
<dbReference type="InterPro" id="IPR001611">
    <property type="entry name" value="Leu-rich_rpt"/>
</dbReference>
<dbReference type="PANTHER" id="PTHR24373:SF370">
    <property type="entry name" value="FISH-LIPS, ISOFORM E"/>
    <property type="match status" value="1"/>
</dbReference>
<keyword evidence="4" id="KW-1185">Reference proteome</keyword>
<evidence type="ECO:0000313" key="4">
    <source>
        <dbReference type="Proteomes" id="UP000292702"/>
    </source>
</evidence>
<dbReference type="SUPFAM" id="SSF52047">
    <property type="entry name" value="RNI-like"/>
    <property type="match status" value="1"/>
</dbReference>
<dbReference type="AlphaFoldDB" id="A0A4R0RYZ2"/>
<dbReference type="SUPFAM" id="SSF74924">
    <property type="entry name" value="Cap-Gly domain"/>
    <property type="match status" value="1"/>
</dbReference>
<evidence type="ECO:0000259" key="2">
    <source>
        <dbReference type="PROSITE" id="PS50245"/>
    </source>
</evidence>
<gene>
    <name evidence="3" type="ORF">EIP91_010730</name>
</gene>
<dbReference type="PROSITE" id="PS50245">
    <property type="entry name" value="CAP_GLY_2"/>
    <property type="match status" value="1"/>
</dbReference>
<dbReference type="STRING" id="92696.A0A4R0RYZ2"/>
<accession>A0A4R0RYZ2</accession>
<dbReference type="SMART" id="SM01052">
    <property type="entry name" value="CAP_GLY"/>
    <property type="match status" value="1"/>
</dbReference>
<sequence>MATLPRVDTRISHGGTIGTIRFVGPVDGTRGEWLGVEWDDLHRGKHDGVKDGNRYFSCLVPNSGTFLRPSASGISYGISFLKALSSKYIEALHASTRAEKVILGSSNGAIEVEAVGLDKIRSKLSQLSSLREVSLDNYDVAFADPHGSVLQTCPGIRGLDLSQSLLPSWETVALIVTELPRLERLALNRNRLALPLPSTSALMERAFRNLKELQLNATLTTWSESRVITAYMPALELLELGYNRLRVLAEDNPNVTPAPTPPLQGNHSIRTVNFDGNRLQSWEEISIAMQPLLALERLILSTNELQGIGQPPLSDDGTQRSSSLQNLKTLAVSFNSLRSWADVNNLPRWCPKLEALKITSTERADCERFYLSWINKNEPMDDDETRRTKHPRWLELCKIHGKPDEPPPQSQVKQDTLGSRLFQVTVRQLLHPPPTAGRVTVAALESDAPPRDATTLRVLPTMSIRTFRLKLVKALKLKLSRAQTEEVRLWLVMPDSSLGEIKGETDDLAWWGIEDGSEMVFFVPN</sequence>
<organism evidence="3 4">
    <name type="scientific">Steccherinum ochraceum</name>
    <dbReference type="NCBI Taxonomy" id="92696"/>
    <lineage>
        <taxon>Eukaryota</taxon>
        <taxon>Fungi</taxon>
        <taxon>Dikarya</taxon>
        <taxon>Basidiomycota</taxon>
        <taxon>Agaricomycotina</taxon>
        <taxon>Agaricomycetes</taxon>
        <taxon>Polyporales</taxon>
        <taxon>Steccherinaceae</taxon>
        <taxon>Steccherinum</taxon>
    </lineage>
</organism>
<dbReference type="Proteomes" id="UP000292702">
    <property type="component" value="Unassembled WGS sequence"/>
</dbReference>
<dbReference type="Gene3D" id="3.80.10.10">
    <property type="entry name" value="Ribonuclease Inhibitor"/>
    <property type="match status" value="1"/>
</dbReference>
<keyword evidence="1" id="KW-0732">Signal</keyword>
<dbReference type="GO" id="GO:0031012">
    <property type="term" value="C:extracellular matrix"/>
    <property type="evidence" value="ECO:0007669"/>
    <property type="project" value="TreeGrafter"/>
</dbReference>
<dbReference type="InterPro" id="IPR000938">
    <property type="entry name" value="CAP-Gly_domain"/>
</dbReference>
<dbReference type="EMBL" id="RWJN01000066">
    <property type="protein sequence ID" value="TCD68444.1"/>
    <property type="molecule type" value="Genomic_DNA"/>
</dbReference>
<dbReference type="Pfam" id="PF01302">
    <property type="entry name" value="CAP_GLY"/>
    <property type="match status" value="1"/>
</dbReference>
<dbReference type="InterPro" id="IPR032675">
    <property type="entry name" value="LRR_dom_sf"/>
</dbReference>